<dbReference type="SUPFAM" id="SSF81901">
    <property type="entry name" value="HCP-like"/>
    <property type="match status" value="1"/>
</dbReference>
<gene>
    <name evidence="1" type="ORF">CYLTODRAFT_453726</name>
</gene>
<dbReference type="EMBL" id="KN880506">
    <property type="protein sequence ID" value="KIY68289.1"/>
    <property type="molecule type" value="Genomic_DNA"/>
</dbReference>
<dbReference type="Proteomes" id="UP000054007">
    <property type="component" value="Unassembled WGS sequence"/>
</dbReference>
<evidence type="ECO:0000313" key="2">
    <source>
        <dbReference type="Proteomes" id="UP000054007"/>
    </source>
</evidence>
<organism evidence="1 2">
    <name type="scientific">Cylindrobasidium torrendii FP15055 ss-10</name>
    <dbReference type="NCBI Taxonomy" id="1314674"/>
    <lineage>
        <taxon>Eukaryota</taxon>
        <taxon>Fungi</taxon>
        <taxon>Dikarya</taxon>
        <taxon>Basidiomycota</taxon>
        <taxon>Agaricomycotina</taxon>
        <taxon>Agaricomycetes</taxon>
        <taxon>Agaricomycetidae</taxon>
        <taxon>Agaricales</taxon>
        <taxon>Marasmiineae</taxon>
        <taxon>Physalacriaceae</taxon>
        <taxon>Cylindrobasidium</taxon>
    </lineage>
</organism>
<protein>
    <recommendedName>
        <fullName evidence="3">TPR-like protein</fullName>
    </recommendedName>
</protein>
<proteinExistence type="predicted"/>
<dbReference type="Gene3D" id="1.25.40.10">
    <property type="entry name" value="Tetratricopeptide repeat domain"/>
    <property type="match status" value="1"/>
</dbReference>
<evidence type="ECO:0008006" key="3">
    <source>
        <dbReference type="Google" id="ProtNLM"/>
    </source>
</evidence>
<dbReference type="InterPro" id="IPR011990">
    <property type="entry name" value="TPR-like_helical_dom_sf"/>
</dbReference>
<dbReference type="AlphaFoldDB" id="A0A0D7BDR2"/>
<dbReference type="STRING" id="1314674.A0A0D7BDR2"/>
<sequence length="203" mass="22658">MEGSTRMLKLNDAEIRYLAEKRADDDPVKPDHLAAVANHFENRFKYTRQANDIEQAISIRRNVCELTPDGHKDQALRLSMLATCLQSCFKLRGDPGDEAEALTLLRVAAELDETAEMFNNLAGGLFNRFEREYDIADIDEAIEAQKKAVELTPIYDAAKPSRLSNLAHLLFTRLKHGGPSADIDEAIVRDSSMASPPPHHSLT</sequence>
<reference evidence="1 2" key="1">
    <citation type="journal article" date="2015" name="Fungal Genet. Biol.">
        <title>Evolution of novel wood decay mechanisms in Agaricales revealed by the genome sequences of Fistulina hepatica and Cylindrobasidium torrendii.</title>
        <authorList>
            <person name="Floudas D."/>
            <person name="Held B.W."/>
            <person name="Riley R."/>
            <person name="Nagy L.G."/>
            <person name="Koehler G."/>
            <person name="Ransdell A.S."/>
            <person name="Younus H."/>
            <person name="Chow J."/>
            <person name="Chiniquy J."/>
            <person name="Lipzen A."/>
            <person name="Tritt A."/>
            <person name="Sun H."/>
            <person name="Haridas S."/>
            <person name="LaButti K."/>
            <person name="Ohm R.A."/>
            <person name="Kues U."/>
            <person name="Blanchette R.A."/>
            <person name="Grigoriev I.V."/>
            <person name="Minto R.E."/>
            <person name="Hibbett D.S."/>
        </authorList>
    </citation>
    <scope>NUCLEOTIDE SEQUENCE [LARGE SCALE GENOMIC DNA]</scope>
    <source>
        <strain evidence="1 2">FP15055 ss-10</strain>
    </source>
</reference>
<name>A0A0D7BDR2_9AGAR</name>
<keyword evidence="2" id="KW-1185">Reference proteome</keyword>
<accession>A0A0D7BDR2</accession>
<evidence type="ECO:0000313" key="1">
    <source>
        <dbReference type="EMBL" id="KIY68289.1"/>
    </source>
</evidence>
<dbReference type="OrthoDB" id="9991317at2759"/>